<proteinExistence type="predicted"/>
<gene>
    <name evidence="1" type="ORF">A3SI_09343</name>
</gene>
<evidence type="ECO:0000313" key="1">
    <source>
        <dbReference type="EMBL" id="EIM76658.1"/>
    </source>
</evidence>
<evidence type="ECO:0000313" key="2">
    <source>
        <dbReference type="Proteomes" id="UP000005551"/>
    </source>
</evidence>
<protein>
    <submittedName>
        <fullName evidence="1">Uncharacterized protein</fullName>
    </submittedName>
</protein>
<name>I5C4A6_9BACT</name>
<dbReference type="AlphaFoldDB" id="I5C4A6"/>
<keyword evidence="2" id="KW-1185">Reference proteome</keyword>
<organism evidence="1 2">
    <name type="scientific">Nitritalea halalkaliphila LW7</name>
    <dbReference type="NCBI Taxonomy" id="1189621"/>
    <lineage>
        <taxon>Bacteria</taxon>
        <taxon>Pseudomonadati</taxon>
        <taxon>Bacteroidota</taxon>
        <taxon>Cytophagia</taxon>
        <taxon>Cytophagales</taxon>
        <taxon>Cyclobacteriaceae</taxon>
        <taxon>Nitritalea</taxon>
    </lineage>
</organism>
<comment type="caution">
    <text evidence="1">The sequence shown here is derived from an EMBL/GenBank/DDBJ whole genome shotgun (WGS) entry which is preliminary data.</text>
</comment>
<reference evidence="1 2" key="1">
    <citation type="submission" date="2012-05" db="EMBL/GenBank/DDBJ databases">
        <title>Genome sequence of Nitritalea halalkaliphila LW7.</title>
        <authorList>
            <person name="Jangir P.K."/>
            <person name="Singh A."/>
            <person name="Shivaji S."/>
            <person name="Sharma R."/>
        </authorList>
    </citation>
    <scope>NUCLEOTIDE SEQUENCE [LARGE SCALE GENOMIC DNA]</scope>
    <source>
        <strain evidence="1 2">LW7</strain>
    </source>
</reference>
<accession>I5C4A6</accession>
<dbReference type="Proteomes" id="UP000005551">
    <property type="component" value="Unassembled WGS sequence"/>
</dbReference>
<sequence>MTLERAPLYRFRKKFPAWQDADAFQLGKST</sequence>
<dbReference type="EMBL" id="AJYA01000019">
    <property type="protein sequence ID" value="EIM76658.1"/>
    <property type="molecule type" value="Genomic_DNA"/>
</dbReference>
<dbReference type="STRING" id="1189621.A3SI_09343"/>